<dbReference type="PROSITE" id="PS00409">
    <property type="entry name" value="PROKAR_NTER_METHYL"/>
    <property type="match status" value="1"/>
</dbReference>
<dbReference type="Gene3D" id="3.30.700.10">
    <property type="entry name" value="Glycoprotein, Type 4 Pilin"/>
    <property type="match status" value="1"/>
</dbReference>
<feature type="transmembrane region" description="Helical" evidence="2">
    <location>
        <begin position="6"/>
        <end position="30"/>
    </location>
</feature>
<dbReference type="PRINTS" id="PR00813">
    <property type="entry name" value="BCTERIALGSPG"/>
</dbReference>
<comment type="caution">
    <text evidence="3">The sequence shown here is derived from an EMBL/GenBank/DDBJ whole genome shotgun (WGS) entry which is preliminary data.</text>
</comment>
<dbReference type="Pfam" id="PF07963">
    <property type="entry name" value="N_methyl"/>
    <property type="match status" value="1"/>
</dbReference>
<organism evidence="3 4">
    <name type="scientific">Caenimonas terrae</name>
    <dbReference type="NCBI Taxonomy" id="696074"/>
    <lineage>
        <taxon>Bacteria</taxon>
        <taxon>Pseudomonadati</taxon>
        <taxon>Pseudomonadota</taxon>
        <taxon>Betaproteobacteria</taxon>
        <taxon>Burkholderiales</taxon>
        <taxon>Comamonadaceae</taxon>
        <taxon>Caenimonas</taxon>
    </lineage>
</organism>
<sequence>MKHVEGFTLIELMVTVAVVGILAAVALPAYTSYSNRGKITDALAALGDYRVKMEQYFQDNRNYGTASTACPVSVAASSYFTYSCTVGSTTPTVSFTATATSIAGAVGRTAGDYVYTINEANAKATTSFKGAAVTKTCWVIRGSEC</sequence>
<reference evidence="4" key="1">
    <citation type="journal article" date="2019" name="Int. J. Syst. Evol. Microbiol.">
        <title>The Global Catalogue of Microorganisms (GCM) 10K type strain sequencing project: providing services to taxonomists for standard genome sequencing and annotation.</title>
        <authorList>
            <consortium name="The Broad Institute Genomics Platform"/>
            <consortium name="The Broad Institute Genome Sequencing Center for Infectious Disease"/>
            <person name="Wu L."/>
            <person name="Ma J."/>
        </authorList>
    </citation>
    <scope>NUCLEOTIDE SEQUENCE [LARGE SCALE GENOMIC DNA]</scope>
    <source>
        <strain evidence="4">CCUG 57401</strain>
    </source>
</reference>
<accession>A0ABW0N9N5</accession>
<keyword evidence="4" id="KW-1185">Reference proteome</keyword>
<evidence type="ECO:0000313" key="3">
    <source>
        <dbReference type="EMBL" id="MFC5495923.1"/>
    </source>
</evidence>
<dbReference type="InterPro" id="IPR045584">
    <property type="entry name" value="Pilin-like"/>
</dbReference>
<evidence type="ECO:0000256" key="1">
    <source>
        <dbReference type="ARBA" id="ARBA00022481"/>
    </source>
</evidence>
<keyword evidence="2" id="KW-0472">Membrane</keyword>
<evidence type="ECO:0000313" key="4">
    <source>
        <dbReference type="Proteomes" id="UP001596037"/>
    </source>
</evidence>
<name>A0ABW0N9N5_9BURK</name>
<proteinExistence type="predicted"/>
<dbReference type="Pfam" id="PF16732">
    <property type="entry name" value="ComP_DUS"/>
    <property type="match status" value="1"/>
</dbReference>
<dbReference type="InterPro" id="IPR012902">
    <property type="entry name" value="N_methyl_site"/>
</dbReference>
<keyword evidence="2" id="KW-1133">Transmembrane helix</keyword>
<dbReference type="InterPro" id="IPR000983">
    <property type="entry name" value="Bac_GSPG_pilin"/>
</dbReference>
<dbReference type="InterPro" id="IPR031982">
    <property type="entry name" value="PilE-like"/>
</dbReference>
<protein>
    <submittedName>
        <fullName evidence="3">Type IV pilin protein</fullName>
    </submittedName>
</protein>
<dbReference type="RefSeq" id="WP_376847959.1">
    <property type="nucleotide sequence ID" value="NZ_JBHSMF010000002.1"/>
</dbReference>
<gene>
    <name evidence="3" type="ORF">ACFPOE_00110</name>
</gene>
<keyword evidence="1" id="KW-0488">Methylation</keyword>
<dbReference type="SUPFAM" id="SSF54523">
    <property type="entry name" value="Pili subunits"/>
    <property type="match status" value="1"/>
</dbReference>
<evidence type="ECO:0000256" key="2">
    <source>
        <dbReference type="SAM" id="Phobius"/>
    </source>
</evidence>
<dbReference type="NCBIfam" id="TIGR02532">
    <property type="entry name" value="IV_pilin_GFxxxE"/>
    <property type="match status" value="1"/>
</dbReference>
<dbReference type="Proteomes" id="UP001596037">
    <property type="component" value="Unassembled WGS sequence"/>
</dbReference>
<keyword evidence="2" id="KW-0812">Transmembrane</keyword>
<dbReference type="EMBL" id="JBHSMF010000002">
    <property type="protein sequence ID" value="MFC5495923.1"/>
    <property type="molecule type" value="Genomic_DNA"/>
</dbReference>